<accession>A0ABR4HM39</accession>
<gene>
    <name evidence="4" type="ORF">BJX63DRAFT_387636</name>
</gene>
<feature type="region of interest" description="Disordered" evidence="1">
    <location>
        <begin position="444"/>
        <end position="477"/>
    </location>
</feature>
<keyword evidence="5" id="KW-1185">Reference proteome</keyword>
<keyword evidence="2" id="KW-0812">Transmembrane</keyword>
<feature type="signal peptide" evidence="3">
    <location>
        <begin position="1"/>
        <end position="21"/>
    </location>
</feature>
<protein>
    <submittedName>
        <fullName evidence="4">Uncharacterized protein</fullName>
    </submittedName>
</protein>
<evidence type="ECO:0000313" key="4">
    <source>
        <dbReference type="EMBL" id="KAL2816548.1"/>
    </source>
</evidence>
<reference evidence="4 5" key="1">
    <citation type="submission" date="2024-07" db="EMBL/GenBank/DDBJ databases">
        <title>Section-level genome sequencing and comparative genomics of Aspergillus sections Usti and Cavernicolus.</title>
        <authorList>
            <consortium name="Lawrence Berkeley National Laboratory"/>
            <person name="Nybo J.L."/>
            <person name="Vesth T.C."/>
            <person name="Theobald S."/>
            <person name="Frisvad J.C."/>
            <person name="Larsen T.O."/>
            <person name="Kjaerboelling I."/>
            <person name="Rothschild-Mancinelli K."/>
            <person name="Lyhne E.K."/>
            <person name="Kogle M.E."/>
            <person name="Barry K."/>
            <person name="Clum A."/>
            <person name="Na H."/>
            <person name="Ledsgaard L."/>
            <person name="Lin J."/>
            <person name="Lipzen A."/>
            <person name="Kuo A."/>
            <person name="Riley R."/>
            <person name="Mondo S."/>
            <person name="Labutti K."/>
            <person name="Haridas S."/>
            <person name="Pangalinan J."/>
            <person name="Salamov A.A."/>
            <person name="Simmons B.A."/>
            <person name="Magnuson J.K."/>
            <person name="Chen J."/>
            <person name="Drula E."/>
            <person name="Henrissat B."/>
            <person name="Wiebenga A."/>
            <person name="Lubbers R.J."/>
            <person name="Gomes A.C."/>
            <person name="Makela M.R."/>
            <person name="Stajich J."/>
            <person name="Grigoriev I.V."/>
            <person name="Mortensen U.H."/>
            <person name="De Vries R.P."/>
            <person name="Baker S.E."/>
            <person name="Andersen M.R."/>
        </authorList>
    </citation>
    <scope>NUCLEOTIDE SEQUENCE [LARGE SCALE GENOMIC DNA]</scope>
    <source>
        <strain evidence="4 5">CBS 588.65</strain>
    </source>
</reference>
<comment type="caution">
    <text evidence="4">The sequence shown here is derived from an EMBL/GenBank/DDBJ whole genome shotgun (WGS) entry which is preliminary data.</text>
</comment>
<evidence type="ECO:0000313" key="5">
    <source>
        <dbReference type="Proteomes" id="UP001610334"/>
    </source>
</evidence>
<evidence type="ECO:0000256" key="3">
    <source>
        <dbReference type="SAM" id="SignalP"/>
    </source>
</evidence>
<feature type="compositionally biased region" description="Basic and acidic residues" evidence="1">
    <location>
        <begin position="445"/>
        <end position="458"/>
    </location>
</feature>
<feature type="compositionally biased region" description="Pro residues" evidence="1">
    <location>
        <begin position="465"/>
        <end position="477"/>
    </location>
</feature>
<name>A0ABR4HM39_9EURO</name>
<evidence type="ECO:0000256" key="1">
    <source>
        <dbReference type="SAM" id="MobiDB-lite"/>
    </source>
</evidence>
<keyword evidence="2" id="KW-0472">Membrane</keyword>
<organism evidence="4 5">
    <name type="scientific">Aspergillus granulosus</name>
    <dbReference type="NCBI Taxonomy" id="176169"/>
    <lineage>
        <taxon>Eukaryota</taxon>
        <taxon>Fungi</taxon>
        <taxon>Dikarya</taxon>
        <taxon>Ascomycota</taxon>
        <taxon>Pezizomycotina</taxon>
        <taxon>Eurotiomycetes</taxon>
        <taxon>Eurotiomycetidae</taxon>
        <taxon>Eurotiales</taxon>
        <taxon>Aspergillaceae</taxon>
        <taxon>Aspergillus</taxon>
        <taxon>Aspergillus subgen. Nidulantes</taxon>
    </lineage>
</organism>
<keyword evidence="3" id="KW-0732">Signal</keyword>
<dbReference type="EMBL" id="JBFXLT010000022">
    <property type="protein sequence ID" value="KAL2816548.1"/>
    <property type="molecule type" value="Genomic_DNA"/>
</dbReference>
<proteinExistence type="predicted"/>
<sequence>MARQLLGFAAVAMCIFTGTLAQSIPEACSNSNSLSIPIRSQSDIYSLLNNGCTTLYGQLRIQSSFEGEFILPNVTSIKVDGITVENGTSSALTSIELPDLIEVSNSIALGTLERVRKVSMPKLKSIPGSLSGRVLSNNTDIELDALESVKNIDLVGNFTILKFPSLQAVNQTISICNVPNCDLEYTVPDSTMDISFPALKSADMFYIKGQASGIFAPNLTAIGMLPITTSGANITNTTSAANATNATTTSLETRDAFYGPQDVHQGLNLNLDGVPLNISFPSLVNVTAGVNLNGPFRSLSLPSMTTYPTNFTVYSTEPLDVNLPVVHAHNLIFEGSIESVKLTSLLRPFNLTVYSESVIMCDDIIVPGRPAQMPNVYCSDSYDSYTYTSYTEPGLSTVQKIIIAVVVIVVVALGVVAGFVLWRRRKAQRGLKTGLIWRPGSVWSRDSDTDSGLGKEMDVGIQSRGPPPPYPARPEGV</sequence>
<keyword evidence="2" id="KW-1133">Transmembrane helix</keyword>
<feature type="chain" id="PRO_5046933157" evidence="3">
    <location>
        <begin position="22"/>
        <end position="477"/>
    </location>
</feature>
<feature type="transmembrane region" description="Helical" evidence="2">
    <location>
        <begin position="401"/>
        <end position="422"/>
    </location>
</feature>
<dbReference type="Proteomes" id="UP001610334">
    <property type="component" value="Unassembled WGS sequence"/>
</dbReference>
<evidence type="ECO:0000256" key="2">
    <source>
        <dbReference type="SAM" id="Phobius"/>
    </source>
</evidence>